<evidence type="ECO:0000313" key="8">
    <source>
        <dbReference type="EMBL" id="PYI24314.1"/>
    </source>
</evidence>
<gene>
    <name evidence="8" type="ORF">BO99DRAFT_398394</name>
</gene>
<keyword evidence="3 6" id="KW-0697">Rotamase</keyword>
<dbReference type="InterPro" id="IPR001179">
    <property type="entry name" value="PPIase_FKBP_dom"/>
</dbReference>
<evidence type="ECO:0000256" key="6">
    <source>
        <dbReference type="PROSITE-ProRule" id="PRU00277"/>
    </source>
</evidence>
<comment type="catalytic activity">
    <reaction evidence="1 6">
        <text>[protein]-peptidylproline (omega=180) = [protein]-peptidylproline (omega=0)</text>
        <dbReference type="Rhea" id="RHEA:16237"/>
        <dbReference type="Rhea" id="RHEA-COMP:10747"/>
        <dbReference type="Rhea" id="RHEA-COMP:10748"/>
        <dbReference type="ChEBI" id="CHEBI:83833"/>
        <dbReference type="ChEBI" id="CHEBI:83834"/>
        <dbReference type="EC" id="5.2.1.8"/>
    </reaction>
</comment>
<protein>
    <recommendedName>
        <fullName evidence="6">peptidylprolyl isomerase</fullName>
        <ecNumber evidence="6">5.2.1.8</ecNumber>
    </recommendedName>
</protein>
<dbReference type="Proteomes" id="UP000249829">
    <property type="component" value="Unassembled WGS sequence"/>
</dbReference>
<keyword evidence="9" id="KW-1185">Reference proteome</keyword>
<evidence type="ECO:0000256" key="3">
    <source>
        <dbReference type="ARBA" id="ARBA00023110"/>
    </source>
</evidence>
<dbReference type="EC" id="5.2.1.8" evidence="6"/>
<dbReference type="OMA" id="EQFDASW"/>
<dbReference type="InterPro" id="IPR050689">
    <property type="entry name" value="FKBP-type_PPIase"/>
</dbReference>
<dbReference type="GO" id="GO:0005737">
    <property type="term" value="C:cytoplasm"/>
    <property type="evidence" value="ECO:0007669"/>
    <property type="project" value="TreeGrafter"/>
</dbReference>
<evidence type="ECO:0000256" key="4">
    <source>
        <dbReference type="ARBA" id="ARBA00023235"/>
    </source>
</evidence>
<feature type="domain" description="PPIase FKBP-type" evidence="7">
    <location>
        <begin position="20"/>
        <end position="116"/>
    </location>
</feature>
<dbReference type="Gene3D" id="3.10.50.40">
    <property type="match status" value="1"/>
</dbReference>
<keyword evidence="4 6" id="KW-0413">Isomerase</keyword>
<proteinExistence type="inferred from homology"/>
<name>A0A2V5HQB3_ASPV1</name>
<dbReference type="PROSITE" id="PS50059">
    <property type="entry name" value="FKBP_PPIASE"/>
    <property type="match status" value="1"/>
</dbReference>
<evidence type="ECO:0000256" key="1">
    <source>
        <dbReference type="ARBA" id="ARBA00000971"/>
    </source>
</evidence>
<dbReference type="PANTHER" id="PTHR10516:SF443">
    <property type="entry name" value="FK506-BINDING PROTEIN 59-RELATED"/>
    <property type="match status" value="1"/>
</dbReference>
<evidence type="ECO:0000259" key="7">
    <source>
        <dbReference type="PROSITE" id="PS50059"/>
    </source>
</evidence>
<dbReference type="Pfam" id="PF00254">
    <property type="entry name" value="FKBP_C"/>
    <property type="match status" value="1"/>
</dbReference>
<dbReference type="EMBL" id="KZ825102">
    <property type="protein sequence ID" value="PYI24314.1"/>
    <property type="molecule type" value="Genomic_DNA"/>
</dbReference>
<comment type="function">
    <text evidence="2">PPIases accelerate the folding of proteins. It catalyzes the cis-trans isomerization of proline imidic peptide bonds in oligopeptides.</text>
</comment>
<dbReference type="SUPFAM" id="SSF54534">
    <property type="entry name" value="FKBP-like"/>
    <property type="match status" value="1"/>
</dbReference>
<reference evidence="8 9" key="1">
    <citation type="submission" date="2018-02" db="EMBL/GenBank/DDBJ databases">
        <title>The genomes of Aspergillus section Nigri reveals drivers in fungal speciation.</title>
        <authorList>
            <consortium name="DOE Joint Genome Institute"/>
            <person name="Vesth T.C."/>
            <person name="Nybo J."/>
            <person name="Theobald S."/>
            <person name="Brandl J."/>
            <person name="Frisvad J.C."/>
            <person name="Nielsen K.F."/>
            <person name="Lyhne E.K."/>
            <person name="Kogle M.E."/>
            <person name="Kuo A."/>
            <person name="Riley R."/>
            <person name="Clum A."/>
            <person name="Nolan M."/>
            <person name="Lipzen A."/>
            <person name="Salamov A."/>
            <person name="Henrissat B."/>
            <person name="Wiebenga A."/>
            <person name="De vries R.P."/>
            <person name="Grigoriev I.V."/>
            <person name="Mortensen U.H."/>
            <person name="Andersen M.R."/>
            <person name="Baker S.E."/>
        </authorList>
    </citation>
    <scope>NUCLEOTIDE SEQUENCE [LARGE SCALE GENOMIC DNA]</scope>
    <source>
        <strain evidence="8 9">CBS 115571</strain>
    </source>
</reference>
<accession>A0A2V5HQB3</accession>
<sequence>MGVTKTILTPGTSDQKPVKGDYVSIHYTGCLYKEGAEHNMGDKFDSSLNPGRGPFKVQIGVGQVIKGWDEGVPTMNVGEEAVLTISPDYGYGARGFPGLIPANSTLVFRVKLLSIN</sequence>
<dbReference type="PANTHER" id="PTHR10516">
    <property type="entry name" value="PEPTIDYL-PROLYL CIS-TRANS ISOMERASE"/>
    <property type="match status" value="1"/>
</dbReference>
<evidence type="ECO:0000313" key="9">
    <source>
        <dbReference type="Proteomes" id="UP000249829"/>
    </source>
</evidence>
<comment type="similarity">
    <text evidence="5">Belongs to the FKBP-type PPIase family. FKBP1 subfamily.</text>
</comment>
<dbReference type="AlphaFoldDB" id="A0A2V5HQB3"/>
<evidence type="ECO:0000256" key="5">
    <source>
        <dbReference type="ARBA" id="ARBA00038106"/>
    </source>
</evidence>
<organism evidence="8 9">
    <name type="scientific">Aspergillus violaceofuscus (strain CBS 115571)</name>
    <dbReference type="NCBI Taxonomy" id="1450538"/>
    <lineage>
        <taxon>Eukaryota</taxon>
        <taxon>Fungi</taxon>
        <taxon>Dikarya</taxon>
        <taxon>Ascomycota</taxon>
        <taxon>Pezizomycotina</taxon>
        <taxon>Eurotiomycetes</taxon>
        <taxon>Eurotiomycetidae</taxon>
        <taxon>Eurotiales</taxon>
        <taxon>Aspergillaceae</taxon>
        <taxon>Aspergillus</taxon>
    </lineage>
</organism>
<dbReference type="FunFam" id="3.10.50.40:FF:000025">
    <property type="entry name" value="Peptidylprolyl isomerase"/>
    <property type="match status" value="1"/>
</dbReference>
<dbReference type="STRING" id="1450538.A0A2V5HQB3"/>
<dbReference type="InterPro" id="IPR046357">
    <property type="entry name" value="PPIase_dom_sf"/>
</dbReference>
<dbReference type="GO" id="GO:0003755">
    <property type="term" value="F:peptidyl-prolyl cis-trans isomerase activity"/>
    <property type="evidence" value="ECO:0007669"/>
    <property type="project" value="UniProtKB-KW"/>
</dbReference>
<evidence type="ECO:0000256" key="2">
    <source>
        <dbReference type="ARBA" id="ARBA00002388"/>
    </source>
</evidence>